<feature type="transmembrane region" description="Helical" evidence="1">
    <location>
        <begin position="20"/>
        <end position="52"/>
    </location>
</feature>
<keyword evidence="1" id="KW-0472">Membrane</keyword>
<keyword evidence="3" id="KW-1185">Reference proteome</keyword>
<accession>A0A849JWU2</accession>
<dbReference type="EMBL" id="JABFAJ010000018">
    <property type="protein sequence ID" value="NNU27786.1"/>
    <property type="molecule type" value="Genomic_DNA"/>
</dbReference>
<reference evidence="2 3" key="1">
    <citation type="submission" date="2020-05" db="EMBL/GenBank/DDBJ databases">
        <title>Genome sequence of Isoptericola sp. JC619 isolated from Chilika lagoon, India.</title>
        <authorList>
            <person name="Kumar D."/>
            <person name="Appam K."/>
            <person name="Gandham S."/>
            <person name="Uppada J."/>
            <person name="Sasikala C."/>
            <person name="Venkata Ramana C."/>
        </authorList>
    </citation>
    <scope>NUCLEOTIDE SEQUENCE [LARGE SCALE GENOMIC DNA]</scope>
    <source>
        <strain evidence="2 3">JC619</strain>
    </source>
</reference>
<dbReference type="RefSeq" id="WP_171247298.1">
    <property type="nucleotide sequence ID" value="NZ_JABFAJ010000018.1"/>
</dbReference>
<evidence type="ECO:0000256" key="1">
    <source>
        <dbReference type="SAM" id="Phobius"/>
    </source>
</evidence>
<evidence type="ECO:0000313" key="3">
    <source>
        <dbReference type="Proteomes" id="UP000557204"/>
    </source>
</evidence>
<organism evidence="2 3">
    <name type="scientific">Isoptericola sediminis</name>
    <dbReference type="NCBI Taxonomy" id="2733572"/>
    <lineage>
        <taxon>Bacteria</taxon>
        <taxon>Bacillati</taxon>
        <taxon>Actinomycetota</taxon>
        <taxon>Actinomycetes</taxon>
        <taxon>Micrococcales</taxon>
        <taxon>Promicromonosporaceae</taxon>
        <taxon>Isoptericola</taxon>
    </lineage>
</organism>
<dbReference type="AlphaFoldDB" id="A0A849JWU2"/>
<name>A0A849JWU2_9MICO</name>
<dbReference type="Proteomes" id="UP000557204">
    <property type="component" value="Unassembled WGS sequence"/>
</dbReference>
<keyword evidence="1" id="KW-1133">Transmembrane helix</keyword>
<sequence length="84" mass="8561">MSTPYPQAPAPAASAPSNGLAVAGFVVGLVSLLLCLVPILNNVVFFTAIVGLERLLQSKVSLSGAVVVPEQVTEEEVARAMGLA</sequence>
<keyword evidence="1" id="KW-0812">Transmembrane</keyword>
<proteinExistence type="predicted"/>
<protein>
    <submittedName>
        <fullName evidence="2">Uncharacterized protein</fullName>
    </submittedName>
</protein>
<comment type="caution">
    <text evidence="2">The sequence shown here is derived from an EMBL/GenBank/DDBJ whole genome shotgun (WGS) entry which is preliminary data.</text>
</comment>
<gene>
    <name evidence="2" type="ORF">HLI28_09565</name>
</gene>
<evidence type="ECO:0000313" key="2">
    <source>
        <dbReference type="EMBL" id="NNU27786.1"/>
    </source>
</evidence>